<dbReference type="InterPro" id="IPR036641">
    <property type="entry name" value="HPT_dom_sf"/>
</dbReference>
<gene>
    <name evidence="3" type="ORF">MNR06_08105</name>
</gene>
<dbReference type="PROSITE" id="PS50894">
    <property type="entry name" value="HPT"/>
    <property type="match status" value="1"/>
</dbReference>
<name>A0ABY4CD77_9BACT</name>
<organism evidence="3 4">
    <name type="scientific">Bdellovibrio reynosensis</name>
    <dbReference type="NCBI Taxonomy" id="2835041"/>
    <lineage>
        <taxon>Bacteria</taxon>
        <taxon>Pseudomonadati</taxon>
        <taxon>Bdellovibrionota</taxon>
        <taxon>Bdellovibrionia</taxon>
        <taxon>Bdellovibrionales</taxon>
        <taxon>Pseudobdellovibrionaceae</taxon>
        <taxon>Bdellovibrio</taxon>
    </lineage>
</organism>
<evidence type="ECO:0000259" key="2">
    <source>
        <dbReference type="PROSITE" id="PS50894"/>
    </source>
</evidence>
<keyword evidence="4" id="KW-1185">Reference proteome</keyword>
<dbReference type="SUPFAM" id="SSF47226">
    <property type="entry name" value="Histidine-containing phosphotransfer domain, HPT domain"/>
    <property type="match status" value="1"/>
</dbReference>
<reference evidence="3" key="1">
    <citation type="submission" date="2022-03" db="EMBL/GenBank/DDBJ databases">
        <title>Genome Identification and Characterization of new species Bdellovibrio reynosense LBG001 sp. nov. from a Mexico soil sample.</title>
        <authorList>
            <person name="Camilli A."/>
            <person name="Ajao Y."/>
            <person name="Guo X."/>
        </authorList>
    </citation>
    <scope>NUCLEOTIDE SEQUENCE</scope>
    <source>
        <strain evidence="3">LBG001</strain>
    </source>
</reference>
<evidence type="ECO:0000313" key="3">
    <source>
        <dbReference type="EMBL" id="UOF02915.1"/>
    </source>
</evidence>
<dbReference type="SMART" id="SM00073">
    <property type="entry name" value="HPT"/>
    <property type="match status" value="1"/>
</dbReference>
<keyword evidence="1" id="KW-0597">Phosphoprotein</keyword>
<dbReference type="Gene3D" id="1.20.120.160">
    <property type="entry name" value="HPT domain"/>
    <property type="match status" value="1"/>
</dbReference>
<dbReference type="InterPro" id="IPR008207">
    <property type="entry name" value="Sig_transdc_His_kin_Hpt_dom"/>
</dbReference>
<dbReference type="RefSeq" id="WP_243540734.1">
    <property type="nucleotide sequence ID" value="NZ_CP093442.1"/>
</dbReference>
<sequence>MSVTLDRGALDSLRVLETPDNPFLKNLINTYLSTSEKIVQDLVTAARSGDLKSMGEIAHSLKSSSASLGAIRLSEMCFELEKIGRGNLQNNDYANLADEAQKEFSAVKIELQKELK</sequence>
<dbReference type="Proteomes" id="UP000830116">
    <property type="component" value="Chromosome"/>
</dbReference>
<dbReference type="Pfam" id="PF01627">
    <property type="entry name" value="Hpt"/>
    <property type="match status" value="1"/>
</dbReference>
<dbReference type="EMBL" id="CP093442">
    <property type="protein sequence ID" value="UOF02915.1"/>
    <property type="molecule type" value="Genomic_DNA"/>
</dbReference>
<proteinExistence type="predicted"/>
<feature type="modified residue" description="Phosphohistidine" evidence="1">
    <location>
        <position position="59"/>
    </location>
</feature>
<accession>A0ABY4CD77</accession>
<protein>
    <submittedName>
        <fullName evidence="3">Hpt domain-containing protein</fullName>
    </submittedName>
</protein>
<feature type="domain" description="HPt" evidence="2">
    <location>
        <begin position="20"/>
        <end position="114"/>
    </location>
</feature>
<evidence type="ECO:0000256" key="1">
    <source>
        <dbReference type="PROSITE-ProRule" id="PRU00110"/>
    </source>
</evidence>
<evidence type="ECO:0000313" key="4">
    <source>
        <dbReference type="Proteomes" id="UP000830116"/>
    </source>
</evidence>